<evidence type="ECO:0000256" key="3">
    <source>
        <dbReference type="ARBA" id="ARBA00023172"/>
    </source>
</evidence>
<evidence type="ECO:0000256" key="4">
    <source>
        <dbReference type="SAM" id="MobiDB-lite"/>
    </source>
</evidence>
<keyword evidence="2" id="KW-0238">DNA-binding</keyword>
<protein>
    <submittedName>
        <fullName evidence="6">Site-specific integrase</fullName>
    </submittedName>
</protein>
<keyword evidence="3" id="KW-0233">DNA recombination</keyword>
<evidence type="ECO:0000256" key="1">
    <source>
        <dbReference type="ARBA" id="ARBA00008857"/>
    </source>
</evidence>
<evidence type="ECO:0000313" key="6">
    <source>
        <dbReference type="EMBL" id="GAA2264170.1"/>
    </source>
</evidence>
<evidence type="ECO:0000256" key="2">
    <source>
        <dbReference type="ARBA" id="ARBA00023125"/>
    </source>
</evidence>
<name>A0ABP5RM07_9ACTN</name>
<sequence length="422" mass="46970">MNTSINPWESATLDPFSEITTTSLPAPASARRSQHHTSPLTGHRLPSTQVAPAQTHAWASFLSGAVHNGLDPTLVTQWLTVLADATGSPVLPSLASMPLADYVNLRLSAILAGLETTTHAPYLADWHLRIEPELGRLPLRLITTALITAAVFSWIADGCSRSTIKNTLAMLSRIFEQAIVDGILERNPAHITGWQREYQQVEDELRDPRSLALRDWGALTELADALVAASYKRYRGWGDVVVHSACTATRIGEVSGVRARDVDTDKWLLTCRRQTTPAPGGLVDKHTKGRVARLIPIIEPLRPLIIRRLQATRGDPDARLYTGPRGGRISTAVLRDATHWDDVTRDLGYEHLRRHDLRHTGLTWMADASVLPHILKEIAGHRLITTTQRYFHPDVLRILEAGQALTHHLEKLQRDGQITRRW</sequence>
<dbReference type="Proteomes" id="UP001500305">
    <property type="component" value="Unassembled WGS sequence"/>
</dbReference>
<dbReference type="Gene3D" id="1.10.443.10">
    <property type="entry name" value="Intergrase catalytic core"/>
    <property type="match status" value="1"/>
</dbReference>
<comment type="similarity">
    <text evidence="1">Belongs to the 'phage' integrase family.</text>
</comment>
<dbReference type="InterPro" id="IPR010998">
    <property type="entry name" value="Integrase_recombinase_N"/>
</dbReference>
<dbReference type="SUPFAM" id="SSF56349">
    <property type="entry name" value="DNA breaking-rejoining enzymes"/>
    <property type="match status" value="1"/>
</dbReference>
<dbReference type="Gene3D" id="1.10.150.130">
    <property type="match status" value="1"/>
</dbReference>
<dbReference type="PANTHER" id="PTHR30349:SF64">
    <property type="entry name" value="PROPHAGE INTEGRASE INTD-RELATED"/>
    <property type="match status" value="1"/>
</dbReference>
<dbReference type="RefSeq" id="WP_344639287.1">
    <property type="nucleotide sequence ID" value="NZ_BAAATR010000030.1"/>
</dbReference>
<dbReference type="InterPro" id="IPR013762">
    <property type="entry name" value="Integrase-like_cat_sf"/>
</dbReference>
<proteinExistence type="inferred from homology"/>
<feature type="compositionally biased region" description="Polar residues" evidence="4">
    <location>
        <begin position="36"/>
        <end position="46"/>
    </location>
</feature>
<organism evidence="6 7">
    <name type="scientific">Kitasatospora cystarginea</name>
    <dbReference type="NCBI Taxonomy" id="58350"/>
    <lineage>
        <taxon>Bacteria</taxon>
        <taxon>Bacillati</taxon>
        <taxon>Actinomycetota</taxon>
        <taxon>Actinomycetes</taxon>
        <taxon>Kitasatosporales</taxon>
        <taxon>Streptomycetaceae</taxon>
        <taxon>Kitasatospora</taxon>
    </lineage>
</organism>
<keyword evidence="7" id="KW-1185">Reference proteome</keyword>
<evidence type="ECO:0000313" key="7">
    <source>
        <dbReference type="Proteomes" id="UP001500305"/>
    </source>
</evidence>
<comment type="caution">
    <text evidence="6">The sequence shown here is derived from an EMBL/GenBank/DDBJ whole genome shotgun (WGS) entry which is preliminary data.</text>
</comment>
<evidence type="ECO:0000259" key="5">
    <source>
        <dbReference type="PROSITE" id="PS51898"/>
    </source>
</evidence>
<reference evidence="7" key="1">
    <citation type="journal article" date="2019" name="Int. J. Syst. Evol. Microbiol.">
        <title>The Global Catalogue of Microorganisms (GCM) 10K type strain sequencing project: providing services to taxonomists for standard genome sequencing and annotation.</title>
        <authorList>
            <consortium name="The Broad Institute Genomics Platform"/>
            <consortium name="The Broad Institute Genome Sequencing Center for Infectious Disease"/>
            <person name="Wu L."/>
            <person name="Ma J."/>
        </authorList>
    </citation>
    <scope>NUCLEOTIDE SEQUENCE [LARGE SCALE GENOMIC DNA]</scope>
    <source>
        <strain evidence="7">JCM 7356</strain>
    </source>
</reference>
<dbReference type="InterPro" id="IPR002104">
    <property type="entry name" value="Integrase_catalytic"/>
</dbReference>
<accession>A0ABP5RM07</accession>
<dbReference type="EMBL" id="BAAATR010000030">
    <property type="protein sequence ID" value="GAA2264170.1"/>
    <property type="molecule type" value="Genomic_DNA"/>
</dbReference>
<gene>
    <name evidence="6" type="ORF">GCM10010430_56010</name>
</gene>
<feature type="domain" description="Tyr recombinase" evidence="5">
    <location>
        <begin position="206"/>
        <end position="403"/>
    </location>
</feature>
<dbReference type="Pfam" id="PF00589">
    <property type="entry name" value="Phage_integrase"/>
    <property type="match status" value="1"/>
</dbReference>
<dbReference type="InterPro" id="IPR011010">
    <property type="entry name" value="DNA_brk_join_enz"/>
</dbReference>
<dbReference type="PANTHER" id="PTHR30349">
    <property type="entry name" value="PHAGE INTEGRASE-RELATED"/>
    <property type="match status" value="1"/>
</dbReference>
<dbReference type="PROSITE" id="PS51898">
    <property type="entry name" value="TYR_RECOMBINASE"/>
    <property type="match status" value="1"/>
</dbReference>
<dbReference type="InterPro" id="IPR050090">
    <property type="entry name" value="Tyrosine_recombinase_XerCD"/>
</dbReference>
<feature type="region of interest" description="Disordered" evidence="4">
    <location>
        <begin position="24"/>
        <end position="46"/>
    </location>
</feature>